<dbReference type="Pfam" id="PF20469">
    <property type="entry name" value="OLD-like_TOPRIM"/>
    <property type="match status" value="1"/>
</dbReference>
<dbReference type="AlphaFoldDB" id="A0A2N7CIC5"/>
<dbReference type="InterPro" id="IPR051396">
    <property type="entry name" value="Bact_Antivir_Def_Nuclease"/>
</dbReference>
<keyword evidence="1" id="KW-0175">Coiled coil</keyword>
<dbReference type="RefSeq" id="WP_017077149.1">
    <property type="nucleotide sequence ID" value="NZ_CAWNXX010000031.1"/>
</dbReference>
<dbReference type="PANTHER" id="PTHR43581:SF4">
    <property type="entry name" value="ATP_GTP PHOSPHATASE"/>
    <property type="match status" value="1"/>
</dbReference>
<name>A0A2N7CIC5_VIBSP</name>
<dbReference type="SUPFAM" id="SSF52540">
    <property type="entry name" value="P-loop containing nucleoside triphosphate hydrolases"/>
    <property type="match status" value="1"/>
</dbReference>
<evidence type="ECO:0008006" key="6">
    <source>
        <dbReference type="Google" id="ProtNLM"/>
    </source>
</evidence>
<dbReference type="CDD" id="cd01026">
    <property type="entry name" value="TOPRIM_OLD"/>
    <property type="match status" value="1"/>
</dbReference>
<evidence type="ECO:0000256" key="1">
    <source>
        <dbReference type="SAM" id="Coils"/>
    </source>
</evidence>
<dbReference type="InterPro" id="IPR041685">
    <property type="entry name" value="AAA_GajA/Old/RecF-like"/>
</dbReference>
<feature type="coiled-coil region" evidence="1">
    <location>
        <begin position="174"/>
        <end position="201"/>
    </location>
</feature>
<gene>
    <name evidence="4" type="ORF">BCV19_24350</name>
</gene>
<sequence>MKIKSLKVISFRNINGDNNVLEFDDSDIIFIFGQNNVGKSTFLRAYEYFVTPKKKSALSDFHKFDEENTIEMEMVFIKEVGDEAVFERKGLNRWVSEQNEIRFRKTWTRSGVEGQKETFDPAEGDFVNNGFGGFDSHLAKEAPTPIVIPAMPTPEDLSKWITETIKKQVLKTLSTEHAETYQEALDKLNELQAKIEGTDLVKGFSDKANSNFQKVFPELSLSISPLIGQSVDVTKALDKEFCVAINHQGQDGKSEFNSHGHGVIRQAMFNFLGLSKNDYDPEDENEGVKKEFIILFEEPELYLHPKRIRLLKDTLYSLCRASKFQILCASHNPQLIDLSKPHTTLARLTTKEDGTTIIHQVGDDVFDSQGENRDRILMLNRFNPHICETFFADEVVLVEGDTEAIVVRQLLHEHYSEKDIFVLNTGTKNNMPFFIKVLSHFKIKQHVIHDSDCRYQYDRQGNVLLKNDHTPKTNSAWTLNQTIWGQMVTSNDLFPNIVKRYVSVQNFEDSHNYSHDIKKGKPLSAWEFAQSLDIVGDASITKFVRQIAGVAPRTTEFTQENLEEIVVERYQLQA</sequence>
<dbReference type="InterPro" id="IPR027417">
    <property type="entry name" value="P-loop_NTPase"/>
</dbReference>
<dbReference type="Proteomes" id="UP000235405">
    <property type="component" value="Unassembled WGS sequence"/>
</dbReference>
<accession>A0A2N7CIC5</accession>
<evidence type="ECO:0000313" key="4">
    <source>
        <dbReference type="EMBL" id="PMF28966.1"/>
    </source>
</evidence>
<comment type="caution">
    <text evidence="4">The sequence shown here is derived from an EMBL/GenBank/DDBJ whole genome shotgun (WGS) entry which is preliminary data.</text>
</comment>
<dbReference type="Pfam" id="PF13175">
    <property type="entry name" value="AAA_15"/>
    <property type="match status" value="2"/>
</dbReference>
<evidence type="ECO:0000259" key="2">
    <source>
        <dbReference type="Pfam" id="PF13175"/>
    </source>
</evidence>
<proteinExistence type="predicted"/>
<dbReference type="InterPro" id="IPR034139">
    <property type="entry name" value="TOPRIM_OLD"/>
</dbReference>
<organism evidence="4 5">
    <name type="scientific">Vibrio splendidus</name>
    <dbReference type="NCBI Taxonomy" id="29497"/>
    <lineage>
        <taxon>Bacteria</taxon>
        <taxon>Pseudomonadati</taxon>
        <taxon>Pseudomonadota</taxon>
        <taxon>Gammaproteobacteria</taxon>
        <taxon>Vibrionales</taxon>
        <taxon>Vibrionaceae</taxon>
        <taxon>Vibrio</taxon>
    </lineage>
</organism>
<feature type="domain" description="Endonuclease GajA/Old nuclease/RecF-like AAA" evidence="2">
    <location>
        <begin position="1"/>
        <end position="80"/>
    </location>
</feature>
<evidence type="ECO:0000259" key="3">
    <source>
        <dbReference type="Pfam" id="PF20469"/>
    </source>
</evidence>
<evidence type="ECO:0000313" key="5">
    <source>
        <dbReference type="Proteomes" id="UP000235405"/>
    </source>
</evidence>
<feature type="domain" description="OLD protein-like TOPRIM" evidence="3">
    <location>
        <begin position="390"/>
        <end position="452"/>
    </location>
</feature>
<protein>
    <recommendedName>
        <fullName evidence="6">ATP-dependent endonuclease</fullName>
    </recommendedName>
</protein>
<dbReference type="EMBL" id="MCSW01000071">
    <property type="protein sequence ID" value="PMF28966.1"/>
    <property type="molecule type" value="Genomic_DNA"/>
</dbReference>
<dbReference type="Gene3D" id="3.40.50.300">
    <property type="entry name" value="P-loop containing nucleotide triphosphate hydrolases"/>
    <property type="match status" value="1"/>
</dbReference>
<dbReference type="PANTHER" id="PTHR43581">
    <property type="entry name" value="ATP/GTP PHOSPHATASE"/>
    <property type="match status" value="1"/>
</dbReference>
<reference evidence="5" key="1">
    <citation type="submission" date="2016-07" db="EMBL/GenBank/DDBJ databases">
        <title>Nontailed viruses are major unrecognized killers of bacteria in the ocean.</title>
        <authorList>
            <person name="Kauffman K."/>
            <person name="Hussain F."/>
            <person name="Yang J."/>
            <person name="Arevalo P."/>
            <person name="Brown J."/>
            <person name="Cutler M."/>
            <person name="Kelly L."/>
            <person name="Polz M.F."/>
        </authorList>
    </citation>
    <scope>NUCLEOTIDE SEQUENCE [LARGE SCALE GENOMIC DNA]</scope>
    <source>
        <strain evidence="5">10N.286.54.F3</strain>
    </source>
</reference>
<feature type="domain" description="Endonuclease GajA/Old nuclease/RecF-like AAA" evidence="2">
    <location>
        <begin position="165"/>
        <end position="336"/>
    </location>
</feature>